<evidence type="ECO:0000313" key="4">
    <source>
        <dbReference type="Proteomes" id="UP001617907"/>
    </source>
</evidence>
<comment type="caution">
    <text evidence="3">The sequence shown here is derived from an EMBL/GenBank/DDBJ whole genome shotgun (WGS) entry which is preliminary data.</text>
</comment>
<dbReference type="Proteomes" id="UP001617907">
    <property type="component" value="Unassembled WGS sequence"/>
</dbReference>
<keyword evidence="2" id="KW-0812">Transmembrane</keyword>
<proteinExistence type="predicted"/>
<evidence type="ECO:0000313" key="3">
    <source>
        <dbReference type="EMBL" id="MFJ6037260.1"/>
    </source>
</evidence>
<reference evidence="3 4" key="1">
    <citation type="submission" date="2024-10" db="EMBL/GenBank/DDBJ databases">
        <title>The Natural Products Discovery Center: Release of the First 8490 Sequenced Strains for Exploring Actinobacteria Biosynthetic Diversity.</title>
        <authorList>
            <person name="Kalkreuter E."/>
            <person name="Kautsar S.A."/>
            <person name="Yang D."/>
            <person name="Bader C.D."/>
            <person name="Teijaro C.N."/>
            <person name="Fluegel L."/>
            <person name="Davis C.M."/>
            <person name="Simpson J.R."/>
            <person name="Lauterbach L."/>
            <person name="Steele A.D."/>
            <person name="Gui C."/>
            <person name="Meng S."/>
            <person name="Li G."/>
            <person name="Viehrig K."/>
            <person name="Ye F."/>
            <person name="Su P."/>
            <person name="Kiefer A.F."/>
            <person name="Nichols A."/>
            <person name="Cepeda A.J."/>
            <person name="Yan W."/>
            <person name="Fan B."/>
            <person name="Jiang Y."/>
            <person name="Adhikari A."/>
            <person name="Zheng C.-J."/>
            <person name="Schuster L."/>
            <person name="Cowan T.M."/>
            <person name="Smanski M.J."/>
            <person name="Chevrette M.G."/>
            <person name="De Carvalho L.P.S."/>
            <person name="Shen B."/>
        </authorList>
    </citation>
    <scope>NUCLEOTIDE SEQUENCE [LARGE SCALE GENOMIC DNA]</scope>
    <source>
        <strain evidence="3 4">NPDC093086</strain>
    </source>
</reference>
<gene>
    <name evidence="3" type="ORF">ACIQFM_13510</name>
</gene>
<sequence>MERTTDDNVRELIELRMREYDSLRSEVVQRIAARNQVAGYAGLAGFIAAMFGNGIGLWTLLAIILIVVIAYLFLMDSNDGIQRIGEHLRTLEKEVNALSQQIYQRDALTWETKRQQMRNRQPKVWKRVGRLGGWHRDEPELGLPEQRSGPTPDPPAPRS</sequence>
<dbReference type="EMBL" id="JBIVPC010000006">
    <property type="protein sequence ID" value="MFJ6037260.1"/>
    <property type="molecule type" value="Genomic_DNA"/>
</dbReference>
<accession>A0ABW8HAT0</accession>
<keyword evidence="2" id="KW-0472">Membrane</keyword>
<feature type="region of interest" description="Disordered" evidence="1">
    <location>
        <begin position="131"/>
        <end position="159"/>
    </location>
</feature>
<feature type="transmembrane region" description="Helical" evidence="2">
    <location>
        <begin position="55"/>
        <end position="74"/>
    </location>
</feature>
<evidence type="ECO:0008006" key="5">
    <source>
        <dbReference type="Google" id="ProtNLM"/>
    </source>
</evidence>
<evidence type="ECO:0000256" key="2">
    <source>
        <dbReference type="SAM" id="Phobius"/>
    </source>
</evidence>
<protein>
    <recommendedName>
        <fullName evidence="5">DUF3040 domain-containing protein</fullName>
    </recommendedName>
</protein>
<keyword evidence="4" id="KW-1185">Reference proteome</keyword>
<name>A0ABW8HAT0_9ACTN</name>
<keyword evidence="2" id="KW-1133">Transmembrane helix</keyword>
<evidence type="ECO:0000256" key="1">
    <source>
        <dbReference type="SAM" id="MobiDB-lite"/>
    </source>
</evidence>
<dbReference type="RefSeq" id="WP_350889792.1">
    <property type="nucleotide sequence ID" value="NZ_JBEOTR010000002.1"/>
</dbReference>
<organism evidence="3 4">
    <name type="scientific">Streptomyces ardesiacus</name>
    <dbReference type="NCBI Taxonomy" id="285564"/>
    <lineage>
        <taxon>Bacteria</taxon>
        <taxon>Bacillati</taxon>
        <taxon>Actinomycetota</taxon>
        <taxon>Actinomycetes</taxon>
        <taxon>Kitasatosporales</taxon>
        <taxon>Streptomycetaceae</taxon>
        <taxon>Streptomyces</taxon>
    </lineage>
</organism>